<comment type="caution">
    <text evidence="1">The sequence shown here is derived from an EMBL/GenBank/DDBJ whole genome shotgun (WGS) entry which is preliminary data.</text>
</comment>
<name>A0A367JJV9_RHIAZ</name>
<organism evidence="1 2">
    <name type="scientific">Rhizopus azygosporus</name>
    <name type="common">Rhizopus microsporus var. azygosporus</name>
    <dbReference type="NCBI Taxonomy" id="86630"/>
    <lineage>
        <taxon>Eukaryota</taxon>
        <taxon>Fungi</taxon>
        <taxon>Fungi incertae sedis</taxon>
        <taxon>Mucoromycota</taxon>
        <taxon>Mucoromycotina</taxon>
        <taxon>Mucoromycetes</taxon>
        <taxon>Mucorales</taxon>
        <taxon>Mucorineae</taxon>
        <taxon>Rhizopodaceae</taxon>
        <taxon>Rhizopus</taxon>
    </lineage>
</organism>
<dbReference type="Proteomes" id="UP000252139">
    <property type="component" value="Unassembled WGS sequence"/>
</dbReference>
<sequence length="436" mass="49969">MKEWCALKNYKRAVHDYSNNLHWIMPLADPSKAGLKADASRPSKKRRLNINYGAQMLFGDDNAVSNATINYNKDNNEDSPSFWKDWMKFLENNKNFHPYSPESHGTIRCGKNVSPRPNLDRSIYRVHQRNHERKEYELPTALIPYLEKVLNSESAPEYRKAIRNIPSEEGGHGIDFIFLESVLRAIYDFQTTAVDIKDGESTFNALGHVAKRELRLVPSWFSSGGNPMISMGKQLKAIPLYKDSHTYLADGILKLYGLKSVEILLLEASGCYGSSNRAKISYDHHKGFFGGIALLKLIADEFPLASSETFSKVKIFFVHGAGEQIHLWILRFESQGPLFELWLEDTLVIRSHISDKLEALSSFVKFFWRMKKMTKRYAHVGPHLCDGDDISEFTFGAEDELKECLENICKKIISPRSRIHQRSEASSLNQYLMPFY</sequence>
<accession>A0A367JJV9</accession>
<proteinExistence type="predicted"/>
<reference evidence="1 2" key="1">
    <citation type="journal article" date="2018" name="G3 (Bethesda)">
        <title>Phylogenetic and Phylogenomic Definition of Rhizopus Species.</title>
        <authorList>
            <person name="Gryganskyi A.P."/>
            <person name="Golan J."/>
            <person name="Dolatabadi S."/>
            <person name="Mondo S."/>
            <person name="Robb S."/>
            <person name="Idnurm A."/>
            <person name="Muszewska A."/>
            <person name="Steczkiewicz K."/>
            <person name="Masonjones S."/>
            <person name="Liao H.L."/>
            <person name="Gajdeczka M.T."/>
            <person name="Anike F."/>
            <person name="Vuek A."/>
            <person name="Anishchenko I.M."/>
            <person name="Voigt K."/>
            <person name="de Hoog G.S."/>
            <person name="Smith M.E."/>
            <person name="Heitman J."/>
            <person name="Vilgalys R."/>
            <person name="Stajich J.E."/>
        </authorList>
    </citation>
    <scope>NUCLEOTIDE SEQUENCE [LARGE SCALE GENOMIC DNA]</scope>
    <source>
        <strain evidence="1 2">CBS 357.93</strain>
    </source>
</reference>
<evidence type="ECO:0000313" key="2">
    <source>
        <dbReference type="Proteomes" id="UP000252139"/>
    </source>
</evidence>
<evidence type="ECO:0000313" key="1">
    <source>
        <dbReference type="EMBL" id="RCH90159.1"/>
    </source>
</evidence>
<protein>
    <submittedName>
        <fullName evidence="1">Uncharacterized protein</fullName>
    </submittedName>
</protein>
<keyword evidence="2" id="KW-1185">Reference proteome</keyword>
<dbReference type="AlphaFoldDB" id="A0A367JJV9"/>
<dbReference type="OrthoDB" id="2281594at2759"/>
<dbReference type="EMBL" id="PJQL01001167">
    <property type="protein sequence ID" value="RCH90159.1"/>
    <property type="molecule type" value="Genomic_DNA"/>
</dbReference>
<gene>
    <name evidence="1" type="ORF">CU097_003960</name>
</gene>